<dbReference type="OrthoDB" id="4661107at2759"/>
<reference evidence="1" key="1">
    <citation type="submission" date="2020-03" db="EMBL/GenBank/DDBJ databases">
        <title>Draft Genome Sequence of Cylindrodendrum hubeiense.</title>
        <authorList>
            <person name="Buettner E."/>
            <person name="Kellner H."/>
        </authorList>
    </citation>
    <scope>NUCLEOTIDE SEQUENCE</scope>
    <source>
        <strain evidence="1">IHI 201604</strain>
    </source>
</reference>
<keyword evidence="2" id="KW-1185">Reference proteome</keyword>
<organism evidence="1 2">
    <name type="scientific">Cylindrodendrum hubeiense</name>
    <dbReference type="NCBI Taxonomy" id="595255"/>
    <lineage>
        <taxon>Eukaryota</taxon>
        <taxon>Fungi</taxon>
        <taxon>Dikarya</taxon>
        <taxon>Ascomycota</taxon>
        <taxon>Pezizomycotina</taxon>
        <taxon>Sordariomycetes</taxon>
        <taxon>Hypocreomycetidae</taxon>
        <taxon>Hypocreales</taxon>
        <taxon>Nectriaceae</taxon>
        <taxon>Cylindrodendrum</taxon>
    </lineage>
</organism>
<protein>
    <submittedName>
        <fullName evidence="1">Uncharacterized protein</fullName>
    </submittedName>
</protein>
<comment type="caution">
    <text evidence="1">The sequence shown here is derived from an EMBL/GenBank/DDBJ whole genome shotgun (WGS) entry which is preliminary data.</text>
</comment>
<evidence type="ECO:0000313" key="1">
    <source>
        <dbReference type="EMBL" id="KAF7548263.1"/>
    </source>
</evidence>
<dbReference type="AlphaFoldDB" id="A0A9P5H3F3"/>
<dbReference type="EMBL" id="JAANBB010000153">
    <property type="protein sequence ID" value="KAF7548263.1"/>
    <property type="molecule type" value="Genomic_DNA"/>
</dbReference>
<sequence length="80" mass="8116">MACGSSHSSLVNRSGPGSAATSIAESIVKPAEATGGRTRCIECGDYECCCIPCTILRCALLLPAASPCTLVSLRQAPSNS</sequence>
<dbReference type="Proteomes" id="UP000722485">
    <property type="component" value="Unassembled WGS sequence"/>
</dbReference>
<gene>
    <name evidence="1" type="ORF">G7Z17_g7175</name>
</gene>
<name>A0A9P5H3F3_9HYPO</name>
<accession>A0A9P5H3F3</accession>
<proteinExistence type="predicted"/>
<evidence type="ECO:0000313" key="2">
    <source>
        <dbReference type="Proteomes" id="UP000722485"/>
    </source>
</evidence>